<gene>
    <name evidence="2" type="ORF">BFJ68_g15678</name>
</gene>
<dbReference type="AlphaFoldDB" id="A0A420PKQ6"/>
<accession>A0A420PKQ6</accession>
<protein>
    <submittedName>
        <fullName evidence="2">Uncharacterized protein</fullName>
    </submittedName>
</protein>
<dbReference type="VEuPathDB" id="FungiDB:FOMG_17717"/>
<evidence type="ECO:0000313" key="2">
    <source>
        <dbReference type="EMBL" id="RKK93113.1"/>
    </source>
</evidence>
<evidence type="ECO:0000256" key="1">
    <source>
        <dbReference type="SAM" id="MobiDB-lite"/>
    </source>
</evidence>
<organism evidence="2 3">
    <name type="scientific">Fusarium oxysporum</name>
    <name type="common">Fusarium vascular wilt</name>
    <dbReference type="NCBI Taxonomy" id="5507"/>
    <lineage>
        <taxon>Eukaryota</taxon>
        <taxon>Fungi</taxon>
        <taxon>Dikarya</taxon>
        <taxon>Ascomycota</taxon>
        <taxon>Pezizomycotina</taxon>
        <taxon>Sordariomycetes</taxon>
        <taxon>Hypocreomycetidae</taxon>
        <taxon>Hypocreales</taxon>
        <taxon>Nectriaceae</taxon>
        <taxon>Fusarium</taxon>
        <taxon>Fusarium oxysporum species complex</taxon>
    </lineage>
</organism>
<feature type="compositionally biased region" description="Polar residues" evidence="1">
    <location>
        <begin position="100"/>
        <end position="109"/>
    </location>
</feature>
<dbReference type="Proteomes" id="UP000285860">
    <property type="component" value="Unassembled WGS sequence"/>
</dbReference>
<dbReference type="VEuPathDB" id="FungiDB:FOIG_15638"/>
<evidence type="ECO:0000313" key="3">
    <source>
        <dbReference type="Proteomes" id="UP000285860"/>
    </source>
</evidence>
<reference evidence="2 3" key="1">
    <citation type="journal article" date="2018" name="Sci. Rep.">
        <title>Characterisation of pathogen-specific regions and novel effector candidates in Fusarium oxysporum f. sp. cepae.</title>
        <authorList>
            <person name="Armitage A.D."/>
            <person name="Taylor A."/>
            <person name="Sobczyk M.K."/>
            <person name="Baxter L."/>
            <person name="Greenfield B.P."/>
            <person name="Bates H.J."/>
            <person name="Wilson F."/>
            <person name="Jackson A.C."/>
            <person name="Ott S."/>
            <person name="Harrison R.J."/>
            <person name="Clarkson J.P."/>
        </authorList>
    </citation>
    <scope>NUCLEOTIDE SEQUENCE [LARGE SCALE GENOMIC DNA]</scope>
    <source>
        <strain evidence="2 3">Fo_A28</strain>
    </source>
</reference>
<sequence>MEKAYFDAITSESKYKTSVEALVKKKDASFLSISYLGVCGDNIPEASRQEICNFLQGPDSEQPNISKHYLVHKYCTSLGEAWAALAAVTAYKQHLGTGGNAASSGSDQGTPRPKRVRRSTVHANYVPSGEQTFGPSPPNKTSSPAKPPSSLEQVEAVPAQDLPSGDNSVLLI</sequence>
<proteinExistence type="predicted"/>
<feature type="region of interest" description="Disordered" evidence="1">
    <location>
        <begin position="96"/>
        <end position="172"/>
    </location>
</feature>
<feature type="compositionally biased region" description="Polar residues" evidence="1">
    <location>
        <begin position="129"/>
        <end position="144"/>
    </location>
</feature>
<dbReference type="EMBL" id="MRCY01000175">
    <property type="protein sequence ID" value="RKK93113.1"/>
    <property type="molecule type" value="Genomic_DNA"/>
</dbReference>
<name>A0A420PKQ6_FUSOX</name>
<comment type="caution">
    <text evidence="2">The sequence shown here is derived from an EMBL/GenBank/DDBJ whole genome shotgun (WGS) entry which is preliminary data.</text>
</comment>